<dbReference type="eggNOG" id="COG3457">
    <property type="taxonomic scope" value="Bacteria"/>
</dbReference>
<reference evidence="5 6" key="1">
    <citation type="journal article" date="2009" name="Stand. Genomic Sci.">
        <title>Complete genome sequence of Thermanaerovibrio acidaminovorans type strain (Su883).</title>
        <authorList>
            <person name="Chovatia M."/>
            <person name="Sikorski J."/>
            <person name="Schroder M."/>
            <person name="Lapidus A."/>
            <person name="Nolan M."/>
            <person name="Tice H."/>
            <person name="Glavina Del Rio T."/>
            <person name="Copeland A."/>
            <person name="Cheng J.F."/>
            <person name="Lucas S."/>
            <person name="Chen F."/>
            <person name="Bruce D."/>
            <person name="Goodwin L."/>
            <person name="Pitluck S."/>
            <person name="Ivanova N."/>
            <person name="Mavromatis K."/>
            <person name="Ovchinnikova G."/>
            <person name="Pati A."/>
            <person name="Chen A."/>
            <person name="Palaniappan K."/>
            <person name="Land M."/>
            <person name="Hauser L."/>
            <person name="Chang Y.J."/>
            <person name="Jeffries C.D."/>
            <person name="Chain P."/>
            <person name="Saunders E."/>
            <person name="Detter J.C."/>
            <person name="Brettin T."/>
            <person name="Rohde M."/>
            <person name="Goker M."/>
            <person name="Spring S."/>
            <person name="Bristow J."/>
            <person name="Markowitz V."/>
            <person name="Hugenholtz P."/>
            <person name="Kyrpides N.C."/>
            <person name="Klenk H.P."/>
            <person name="Eisen J.A."/>
        </authorList>
    </citation>
    <scope>NUCLEOTIDE SEQUENCE [LARGE SCALE GENOMIC DNA]</scope>
    <source>
        <strain evidence="6">ATCC 49978 / DSM 6589 / Su883</strain>
    </source>
</reference>
<dbReference type="EnsemblBacteria" id="ACZ19069">
    <property type="protein sequence ID" value="ACZ19069"/>
    <property type="gene ID" value="Taci_0836"/>
</dbReference>
<proteinExistence type="predicted"/>
<dbReference type="PATRIC" id="fig|525903.6.peg.837"/>
<keyword evidence="3" id="KW-0413">Isomerase</keyword>
<organism evidence="5 6">
    <name type="scientific">Thermanaerovibrio acidaminovorans (strain ATCC 49978 / DSM 6589 / Su883)</name>
    <name type="common">Selenomonas acidaminovorans</name>
    <dbReference type="NCBI Taxonomy" id="525903"/>
    <lineage>
        <taxon>Bacteria</taxon>
        <taxon>Thermotogati</taxon>
        <taxon>Synergistota</taxon>
        <taxon>Synergistia</taxon>
        <taxon>Synergistales</taxon>
        <taxon>Synergistaceae</taxon>
        <taxon>Thermanaerovibrio</taxon>
    </lineage>
</organism>
<dbReference type="HOGENOM" id="CLU_067103_0_0_0"/>
<dbReference type="PANTHER" id="PTHR30511:SF3">
    <property type="entry name" value="LYSINE RACEMASE"/>
    <property type="match status" value="1"/>
</dbReference>
<evidence type="ECO:0000259" key="4">
    <source>
        <dbReference type="Pfam" id="PF01168"/>
    </source>
</evidence>
<dbReference type="OrthoDB" id="504078at2"/>
<evidence type="ECO:0000256" key="1">
    <source>
        <dbReference type="ARBA" id="ARBA00001933"/>
    </source>
</evidence>
<comment type="cofactor">
    <cofactor evidence="1">
        <name>pyridoxal 5'-phosphate</name>
        <dbReference type="ChEBI" id="CHEBI:597326"/>
    </cofactor>
</comment>
<dbReference type="AlphaFoldDB" id="D1B9W6"/>
<evidence type="ECO:0000313" key="5">
    <source>
        <dbReference type="EMBL" id="ACZ19069.1"/>
    </source>
</evidence>
<gene>
    <name evidence="5" type="ordered locus">Taci_0836</name>
</gene>
<dbReference type="Proteomes" id="UP000002030">
    <property type="component" value="Chromosome"/>
</dbReference>
<dbReference type="Gene3D" id="3.20.20.10">
    <property type="entry name" value="Alanine racemase"/>
    <property type="match status" value="1"/>
</dbReference>
<keyword evidence="6" id="KW-1185">Reference proteome</keyword>
<dbReference type="InterPro" id="IPR001608">
    <property type="entry name" value="Ala_racemase_N"/>
</dbReference>
<dbReference type="Pfam" id="PF01168">
    <property type="entry name" value="Ala_racemase_N"/>
    <property type="match status" value="1"/>
</dbReference>
<dbReference type="GO" id="GO:0030170">
    <property type="term" value="F:pyridoxal phosphate binding"/>
    <property type="evidence" value="ECO:0007669"/>
    <property type="project" value="TreeGrafter"/>
</dbReference>
<dbReference type="GO" id="GO:0008784">
    <property type="term" value="F:alanine racemase activity"/>
    <property type="evidence" value="ECO:0007669"/>
    <property type="project" value="TreeGrafter"/>
</dbReference>
<dbReference type="STRING" id="525903.Taci_0836"/>
<dbReference type="KEGG" id="tai:Taci_0836"/>
<sequence length="364" mass="38777">MNCAPVMSVCLETVRFNASQVASLAGRVGVSIWGVTKGLCGEPSLARAMVDGGCEAIGDSRVRNLAHMKAAGVDAPMYLIRIPMLSEIPWMLEVADGCLVSSLETLEVIEGHCAAQRRVFQVVLMFDLGDLREGFMPQMAEDVGRFCSSLSWVRVIGVGTNLGCFGGVLATRVNQLELLDVASVVRRESGFDVPLVSGGGTLALPLLETGQMPQGVNNLRVGEGIILGTDSTNGRDVPYLRQDGVELAAQVVELRRKPSVPRGELGRDAFGQVPSFVDRGERLRAILALGRQDTRPEGLTPLNDGVLILGASSDHMICDVEDASHVSLGGTLRFRPNYGAMLQGATSPYVRKEFLDGAGGLEAP</sequence>
<dbReference type="InterPro" id="IPR029066">
    <property type="entry name" value="PLP-binding_barrel"/>
</dbReference>
<dbReference type="CDD" id="cd06815">
    <property type="entry name" value="PLPDE_III_AR_like_1"/>
    <property type="match status" value="1"/>
</dbReference>
<dbReference type="SUPFAM" id="SSF51419">
    <property type="entry name" value="PLP-binding barrel"/>
    <property type="match status" value="1"/>
</dbReference>
<dbReference type="GO" id="GO:0005829">
    <property type="term" value="C:cytosol"/>
    <property type="evidence" value="ECO:0007669"/>
    <property type="project" value="TreeGrafter"/>
</dbReference>
<name>D1B9W6_THEAS</name>
<feature type="domain" description="Alanine racemase N-terminal" evidence="4">
    <location>
        <begin position="10"/>
        <end position="225"/>
    </location>
</feature>
<evidence type="ECO:0000313" key="6">
    <source>
        <dbReference type="Proteomes" id="UP000002030"/>
    </source>
</evidence>
<keyword evidence="2" id="KW-0663">Pyridoxal phosphate</keyword>
<evidence type="ECO:0000256" key="2">
    <source>
        <dbReference type="ARBA" id="ARBA00022898"/>
    </source>
</evidence>
<dbReference type="PANTHER" id="PTHR30511">
    <property type="entry name" value="ALANINE RACEMASE"/>
    <property type="match status" value="1"/>
</dbReference>
<evidence type="ECO:0000256" key="3">
    <source>
        <dbReference type="ARBA" id="ARBA00023235"/>
    </source>
</evidence>
<accession>D1B9W6</accession>
<dbReference type="EMBL" id="CP001818">
    <property type="protein sequence ID" value="ACZ19069.1"/>
    <property type="molecule type" value="Genomic_DNA"/>
</dbReference>
<dbReference type="RefSeq" id="WP_012869584.1">
    <property type="nucleotide sequence ID" value="NC_013522.1"/>
</dbReference>
<protein>
    <submittedName>
        <fullName evidence="5">Alanine racemase domain protein</fullName>
    </submittedName>
</protein>
<dbReference type="InterPro" id="IPR000821">
    <property type="entry name" value="Ala_racemase"/>
</dbReference>